<keyword evidence="3" id="KW-0687">Ribonucleoprotein</keyword>
<dbReference type="InterPro" id="IPR002359">
    <property type="entry name" value="Ribosomal_uL6_CS2"/>
</dbReference>
<dbReference type="PIRSF" id="PIRSF002162">
    <property type="entry name" value="Ribosomal_L6"/>
    <property type="match status" value="1"/>
</dbReference>
<dbReference type="Proteomes" id="UP001295423">
    <property type="component" value="Unassembled WGS sequence"/>
</dbReference>
<dbReference type="InterPro" id="IPR000702">
    <property type="entry name" value="Ribosomal_uL6-like"/>
</dbReference>
<evidence type="ECO:0000313" key="5">
    <source>
        <dbReference type="EMBL" id="CAJ1961109.1"/>
    </source>
</evidence>
<gene>
    <name evidence="5" type="ORF">CYCCA115_LOCUS19044</name>
</gene>
<dbReference type="SUPFAM" id="SSF56053">
    <property type="entry name" value="Ribosomal protein L6"/>
    <property type="match status" value="2"/>
</dbReference>
<sequence>MKTVLSDRVVAIPDDVEVVVKARKVTVTGKLGTLERDFKHIHMDCRIVTGAEVEGEEEENAEKKFLKVDLWFANRKQLACVRTVCSHIENMMIGVTRGFLYKMRFVYSHFPINVSLSGDSVEIRNFLGERRVRKVKLLPGVKYVRSADVKDQLELSGTDIANVSLTAAQIQQATNVRHKDLRKFLDGIYVSEKGPTPAE</sequence>
<dbReference type="EMBL" id="CAKOGP040002080">
    <property type="protein sequence ID" value="CAJ1961109.1"/>
    <property type="molecule type" value="Genomic_DNA"/>
</dbReference>
<comment type="similarity">
    <text evidence="1">Belongs to the universal ribosomal protein uL6 family.</text>
</comment>
<evidence type="ECO:0000256" key="3">
    <source>
        <dbReference type="ARBA" id="ARBA00023274"/>
    </source>
</evidence>
<comment type="caution">
    <text evidence="5">The sequence shown here is derived from an EMBL/GenBank/DDBJ whole genome shotgun (WGS) entry which is preliminary data.</text>
</comment>
<keyword evidence="6" id="KW-1185">Reference proteome</keyword>
<evidence type="ECO:0000256" key="2">
    <source>
        <dbReference type="ARBA" id="ARBA00022980"/>
    </source>
</evidence>
<feature type="domain" description="Large ribosomal subunit protein uL6 alpha-beta" evidence="4">
    <location>
        <begin position="110"/>
        <end position="187"/>
    </location>
</feature>
<proteinExistence type="inferred from homology"/>
<keyword evidence="2" id="KW-0689">Ribosomal protein</keyword>
<dbReference type="InterPro" id="IPR036789">
    <property type="entry name" value="Ribosomal_uL6-like_a/b-dom_sf"/>
</dbReference>
<dbReference type="FunFam" id="3.90.930.12:FF:000003">
    <property type="entry name" value="60S ribosomal protein L9"/>
    <property type="match status" value="1"/>
</dbReference>
<accession>A0AAD2JLM2</accession>
<evidence type="ECO:0000313" key="6">
    <source>
        <dbReference type="Proteomes" id="UP001295423"/>
    </source>
</evidence>
<dbReference type="InterPro" id="IPR020040">
    <property type="entry name" value="Ribosomal_uL6_a/b-dom"/>
</dbReference>
<dbReference type="PROSITE" id="PS00700">
    <property type="entry name" value="RIBOSOMAL_L6_2"/>
    <property type="match status" value="1"/>
</dbReference>
<organism evidence="5 6">
    <name type="scientific">Cylindrotheca closterium</name>
    <dbReference type="NCBI Taxonomy" id="2856"/>
    <lineage>
        <taxon>Eukaryota</taxon>
        <taxon>Sar</taxon>
        <taxon>Stramenopiles</taxon>
        <taxon>Ochrophyta</taxon>
        <taxon>Bacillariophyta</taxon>
        <taxon>Bacillariophyceae</taxon>
        <taxon>Bacillariophycidae</taxon>
        <taxon>Bacillariales</taxon>
        <taxon>Bacillariaceae</taxon>
        <taxon>Cylindrotheca</taxon>
    </lineage>
</organism>
<dbReference type="GO" id="GO:0022625">
    <property type="term" value="C:cytosolic large ribosomal subunit"/>
    <property type="evidence" value="ECO:0007669"/>
    <property type="project" value="TreeGrafter"/>
</dbReference>
<evidence type="ECO:0000256" key="1">
    <source>
        <dbReference type="ARBA" id="ARBA00009356"/>
    </source>
</evidence>
<dbReference type="AlphaFoldDB" id="A0AAD2JLM2"/>
<evidence type="ECO:0000259" key="4">
    <source>
        <dbReference type="Pfam" id="PF00347"/>
    </source>
</evidence>
<protein>
    <recommendedName>
        <fullName evidence="4">Large ribosomal subunit protein uL6 alpha-beta domain-containing protein</fullName>
    </recommendedName>
</protein>
<feature type="domain" description="Large ribosomal subunit protein uL6 alpha-beta" evidence="4">
    <location>
        <begin position="12"/>
        <end position="98"/>
    </location>
</feature>
<dbReference type="GO" id="GO:0002181">
    <property type="term" value="P:cytoplasmic translation"/>
    <property type="evidence" value="ECO:0007669"/>
    <property type="project" value="TreeGrafter"/>
</dbReference>
<dbReference type="GO" id="GO:0019843">
    <property type="term" value="F:rRNA binding"/>
    <property type="evidence" value="ECO:0007669"/>
    <property type="project" value="InterPro"/>
</dbReference>
<dbReference type="FunFam" id="3.90.930.12:FF:000004">
    <property type="entry name" value="60S ribosomal protein L9"/>
    <property type="match status" value="1"/>
</dbReference>
<dbReference type="PANTHER" id="PTHR11655">
    <property type="entry name" value="60S/50S RIBOSOMAL PROTEIN L6/L9"/>
    <property type="match status" value="1"/>
</dbReference>
<dbReference type="PANTHER" id="PTHR11655:SF16">
    <property type="entry name" value="60S RIBOSOMAL PROTEIN L9"/>
    <property type="match status" value="1"/>
</dbReference>
<dbReference type="Pfam" id="PF00347">
    <property type="entry name" value="Ribosomal_L6"/>
    <property type="match status" value="2"/>
</dbReference>
<name>A0AAD2JLM2_9STRA</name>
<dbReference type="GO" id="GO:0003735">
    <property type="term" value="F:structural constituent of ribosome"/>
    <property type="evidence" value="ECO:0007669"/>
    <property type="project" value="InterPro"/>
</dbReference>
<dbReference type="Gene3D" id="3.90.930.12">
    <property type="entry name" value="Ribosomal protein L6, alpha-beta domain"/>
    <property type="match status" value="2"/>
</dbReference>
<reference evidence="5" key="1">
    <citation type="submission" date="2023-08" db="EMBL/GenBank/DDBJ databases">
        <authorList>
            <person name="Audoor S."/>
            <person name="Bilcke G."/>
        </authorList>
    </citation>
    <scope>NUCLEOTIDE SEQUENCE</scope>
</reference>